<comment type="caution">
    <text evidence="22">The sequence shown here is derived from an EMBL/GenBank/DDBJ whole genome shotgun (WGS) entry which is preliminary data.</text>
</comment>
<proteinExistence type="inferred from homology"/>
<dbReference type="SMART" id="SM00355">
    <property type="entry name" value="ZnF_C2H2"/>
    <property type="match status" value="3"/>
</dbReference>
<feature type="region of interest" description="Disordered" evidence="20">
    <location>
        <begin position="74"/>
        <end position="100"/>
    </location>
</feature>
<feature type="non-terminal residue" evidence="22">
    <location>
        <position position="1"/>
    </location>
</feature>
<evidence type="ECO:0000256" key="1">
    <source>
        <dbReference type="ARBA" id="ARBA00004123"/>
    </source>
</evidence>
<dbReference type="GO" id="GO:0000978">
    <property type="term" value="F:RNA polymerase II cis-regulatory region sequence-specific DNA binding"/>
    <property type="evidence" value="ECO:0007669"/>
    <property type="project" value="TreeGrafter"/>
</dbReference>
<feature type="compositionally biased region" description="Low complexity" evidence="20">
    <location>
        <begin position="578"/>
        <end position="588"/>
    </location>
</feature>
<keyword evidence="5" id="KW-0677">Repeat</keyword>
<comment type="subcellular location">
    <subcellularLocation>
        <location evidence="1 19">Nucleus</location>
    </subcellularLocation>
</comment>
<dbReference type="SUPFAM" id="SSF57667">
    <property type="entry name" value="beta-beta-alpha zinc fingers"/>
    <property type="match status" value="2"/>
</dbReference>
<keyword evidence="11 19" id="KW-0804">Transcription</keyword>
<evidence type="ECO:0000256" key="19">
    <source>
        <dbReference type="RuleBase" id="RU363046"/>
    </source>
</evidence>
<keyword evidence="7 19" id="KW-0862">Zinc</keyword>
<evidence type="ECO:0000256" key="3">
    <source>
        <dbReference type="ARBA" id="ARBA00005682"/>
    </source>
</evidence>
<comment type="similarity">
    <text evidence="3 19">Belongs to the EGR C2H2-type zinc-finger protein family.</text>
</comment>
<dbReference type="PANTHER" id="PTHR23235:SF54">
    <property type="entry name" value="E3 SUMO-PROTEIN LIGASE EGR2"/>
    <property type="match status" value="1"/>
</dbReference>
<keyword evidence="9 19" id="KW-0238">DNA-binding</keyword>
<dbReference type="Pfam" id="PF00096">
    <property type="entry name" value="zf-C2H2"/>
    <property type="match status" value="3"/>
</dbReference>
<gene>
    <name evidence="22" type="ORF">J0S82_012644</name>
</gene>
<dbReference type="Gene3D" id="3.30.160.60">
    <property type="entry name" value="Classic Zinc Finger"/>
    <property type="match status" value="3"/>
</dbReference>
<evidence type="ECO:0000256" key="2">
    <source>
        <dbReference type="ARBA" id="ARBA00004718"/>
    </source>
</evidence>
<dbReference type="PROSITE" id="PS50157">
    <property type="entry name" value="ZINC_FINGER_C2H2_2"/>
    <property type="match status" value="3"/>
</dbReference>
<dbReference type="GO" id="GO:0000981">
    <property type="term" value="F:DNA-binding transcription factor activity, RNA polymerase II-specific"/>
    <property type="evidence" value="ECO:0007669"/>
    <property type="project" value="TreeGrafter"/>
</dbReference>
<feature type="domain" description="C2H2-type" evidence="21">
    <location>
        <begin position="619"/>
        <end position="648"/>
    </location>
</feature>
<evidence type="ECO:0000313" key="23">
    <source>
        <dbReference type="Proteomes" id="UP000700334"/>
    </source>
</evidence>
<keyword evidence="6 18" id="KW-0863">Zinc-finger</keyword>
<evidence type="ECO:0000256" key="18">
    <source>
        <dbReference type="PROSITE-ProRule" id="PRU00042"/>
    </source>
</evidence>
<dbReference type="PANTHER" id="PTHR23235">
    <property type="entry name" value="KRUEPPEL-LIKE TRANSCRIPTION FACTOR"/>
    <property type="match status" value="1"/>
</dbReference>
<feature type="region of interest" description="Disordered" evidence="20">
    <location>
        <begin position="554"/>
        <end position="620"/>
    </location>
</feature>
<sequence length="755" mass="80794">RAEHAGTSSVVPSPALTPHSVSFGKGDNQRPRDSPHPFTPAAPSVNPLCAQLAQHWGVQELPLGAALCGRRRDWQQRQPRGGPGSSPARPPTCMKRSEAPAVGGARACRRGCLASEVGGGRNPSPTATTYICIIRPPLLSDSGLEMRVGLPSEASSCRWSARGPRDRPERRRSGLAHVVRAQLSFLLFENGPLHLFAGGEVLQKCQPGAISSFLYLFKNLRLEKGAQNKRETFPNFLWAFEVKKMAVWRAKGDTYIGSVQFLSKTASLTLQRGSWVSRLCEEQMMTAKAVDKIPVTLSGFVHQLSDNIYPVEDLAATSVTIFPNAELGGPFDQMNGVTGDGMINIDMTGEKRSLDLPYPSSFAPVSAPRNQTFTYMGKFSIDPQYPGASCYPEGIINIVSAGILQGVTSPASTTASSSVTSASPNPLATGPLGVCTMSQTQTDLDHLYSPPPPPPYSGCAGDLYQDPAAFLSAATTSTSSSLAYPPPPSYPSPKPATDPGLFPMIPDYPGFFPSQCQRDLHGAAGPDRKPFPCPLDSLRVPPPLTPLSTIRNFTLGGPSTGATGPGASGGSEGPRLPSSSSAAAAAAAYNPHHLPLRPILRPRKYPNRPSKTPVHERPYPCPAEGCDRRFSRSDELTRHIRIHTGHKPFQCRICMRNFSRSDHLTTHIRTHTGEKPFACDYCGRKFARSDERKRHTKIHLRQKERKSSAPSSSMPAASAASCTGGTQAGGPLCSSNSSSIGGGPLASCSSRTRTP</sequence>
<dbReference type="GO" id="GO:0016874">
    <property type="term" value="F:ligase activity"/>
    <property type="evidence" value="ECO:0007669"/>
    <property type="project" value="UniProtKB-KW"/>
</dbReference>
<comment type="pathway">
    <text evidence="2">Protein modification; protein sumoylation.</text>
</comment>
<dbReference type="Pfam" id="PF11928">
    <property type="entry name" value="DUF3446"/>
    <property type="match status" value="1"/>
</dbReference>
<keyword evidence="12 19" id="KW-0539">Nucleus</keyword>
<dbReference type="InterPro" id="IPR013087">
    <property type="entry name" value="Znf_C2H2_type"/>
</dbReference>
<feature type="compositionally biased region" description="Gly residues" evidence="20">
    <location>
        <begin position="563"/>
        <end position="572"/>
    </location>
</feature>
<keyword evidence="8 19" id="KW-0805">Transcription regulation</keyword>
<evidence type="ECO:0000256" key="16">
    <source>
        <dbReference type="ARBA" id="ARBA00042877"/>
    </source>
</evidence>
<evidence type="ECO:0000256" key="5">
    <source>
        <dbReference type="ARBA" id="ARBA00022737"/>
    </source>
</evidence>
<evidence type="ECO:0000256" key="6">
    <source>
        <dbReference type="ARBA" id="ARBA00022771"/>
    </source>
</evidence>
<evidence type="ECO:0000256" key="13">
    <source>
        <dbReference type="ARBA" id="ARBA00037627"/>
    </source>
</evidence>
<feature type="region of interest" description="Disordered" evidence="20">
    <location>
        <begin position="691"/>
        <end position="755"/>
    </location>
</feature>
<keyword evidence="23" id="KW-1185">Reference proteome</keyword>
<organism evidence="22 23">
    <name type="scientific">Galemys pyrenaicus</name>
    <name type="common">Iberian desman</name>
    <name type="synonym">Pyrenean desman</name>
    <dbReference type="NCBI Taxonomy" id="202257"/>
    <lineage>
        <taxon>Eukaryota</taxon>
        <taxon>Metazoa</taxon>
        <taxon>Chordata</taxon>
        <taxon>Craniata</taxon>
        <taxon>Vertebrata</taxon>
        <taxon>Euteleostomi</taxon>
        <taxon>Mammalia</taxon>
        <taxon>Eutheria</taxon>
        <taxon>Laurasiatheria</taxon>
        <taxon>Eulipotyphla</taxon>
        <taxon>Talpidae</taxon>
        <taxon>Galemys</taxon>
    </lineage>
</organism>
<evidence type="ECO:0000256" key="15">
    <source>
        <dbReference type="ARBA" id="ARBA00042200"/>
    </source>
</evidence>
<dbReference type="Proteomes" id="UP000700334">
    <property type="component" value="Unassembled WGS sequence"/>
</dbReference>
<evidence type="ECO:0000256" key="20">
    <source>
        <dbReference type="SAM" id="MobiDB-lite"/>
    </source>
</evidence>
<keyword evidence="22" id="KW-0436">Ligase</keyword>
<dbReference type="FunFam" id="3.30.160.60:FF:000324">
    <property type="entry name" value="Early growth response protein 4"/>
    <property type="match status" value="1"/>
</dbReference>
<dbReference type="InterPro" id="IPR036236">
    <property type="entry name" value="Znf_C2H2_sf"/>
</dbReference>
<keyword evidence="10" id="KW-0010">Activator</keyword>
<evidence type="ECO:0000256" key="10">
    <source>
        <dbReference type="ARBA" id="ARBA00023159"/>
    </source>
</evidence>
<dbReference type="FunFam" id="3.30.160.60:FF:000837">
    <property type="entry name" value="E3 SUMO-protein ligase EGR2 isoform X1"/>
    <property type="match status" value="1"/>
</dbReference>
<dbReference type="GO" id="GO:0008270">
    <property type="term" value="F:zinc ion binding"/>
    <property type="evidence" value="ECO:0007669"/>
    <property type="project" value="UniProtKB-KW"/>
</dbReference>
<evidence type="ECO:0000256" key="11">
    <source>
        <dbReference type="ARBA" id="ARBA00023163"/>
    </source>
</evidence>
<feature type="compositionally biased region" description="Low complexity" evidence="20">
    <location>
        <begin position="410"/>
        <end position="424"/>
    </location>
</feature>
<evidence type="ECO:0000256" key="14">
    <source>
        <dbReference type="ARBA" id="ARBA00040715"/>
    </source>
</evidence>
<dbReference type="AlphaFoldDB" id="A0A8J6DWB4"/>
<feature type="compositionally biased region" description="Basic residues" evidence="20">
    <location>
        <begin position="694"/>
        <end position="704"/>
    </location>
</feature>
<feature type="compositionally biased region" description="Polar residues" evidence="20">
    <location>
        <begin position="1"/>
        <end position="11"/>
    </location>
</feature>
<reference evidence="22" key="1">
    <citation type="journal article" date="2021" name="Evol. Appl.">
        <title>The genome of the Pyrenean desman and the effects of bottlenecks and inbreeding on the genomic landscape of an endangered species.</title>
        <authorList>
            <person name="Escoda L."/>
            <person name="Castresana J."/>
        </authorList>
    </citation>
    <scope>NUCLEOTIDE SEQUENCE</scope>
    <source>
        <strain evidence="22">IBE-C5619</strain>
    </source>
</reference>
<feature type="region of interest" description="Disordered" evidence="20">
    <location>
        <begin position="410"/>
        <end position="435"/>
    </location>
</feature>
<dbReference type="EMBL" id="JAGFMF010011418">
    <property type="protein sequence ID" value="KAG8523059.1"/>
    <property type="molecule type" value="Genomic_DNA"/>
</dbReference>
<evidence type="ECO:0000256" key="17">
    <source>
        <dbReference type="ARBA" id="ARBA00046443"/>
    </source>
</evidence>
<comment type="subunit">
    <text evidence="17">Interacts with HCFC1. Interacts with WWP2. Interacts with UBC9. Interacts with CITED1. Interacts (via phosphorylated form) with SFN.</text>
</comment>
<evidence type="ECO:0000313" key="22">
    <source>
        <dbReference type="EMBL" id="KAG8523059.1"/>
    </source>
</evidence>
<evidence type="ECO:0000259" key="21">
    <source>
        <dbReference type="PROSITE" id="PS50157"/>
    </source>
</evidence>
<dbReference type="FunFam" id="3.30.160.60:FF:000419">
    <property type="entry name" value="Early growth response protein 4"/>
    <property type="match status" value="1"/>
</dbReference>
<dbReference type="OrthoDB" id="8197458at2759"/>
<accession>A0A8J6DWB4</accession>
<feature type="domain" description="C2H2-type" evidence="21">
    <location>
        <begin position="649"/>
        <end position="676"/>
    </location>
</feature>
<evidence type="ECO:0000256" key="9">
    <source>
        <dbReference type="ARBA" id="ARBA00023125"/>
    </source>
</evidence>
<dbReference type="GO" id="GO:0005654">
    <property type="term" value="C:nucleoplasm"/>
    <property type="evidence" value="ECO:0007669"/>
    <property type="project" value="UniProtKB-ARBA"/>
</dbReference>
<evidence type="ECO:0000256" key="4">
    <source>
        <dbReference type="ARBA" id="ARBA00022723"/>
    </source>
</evidence>
<feature type="compositionally biased region" description="Low complexity" evidence="20">
    <location>
        <begin position="708"/>
        <end position="721"/>
    </location>
</feature>
<name>A0A8J6DWB4_GALPY</name>
<evidence type="ECO:0000256" key="8">
    <source>
        <dbReference type="ARBA" id="ARBA00023015"/>
    </source>
</evidence>
<comment type="function">
    <text evidence="13">E3 SUMO-protein ligase helping SUMO1 conjugation to its coregulators NAB1 and NAB2, whose sumoylation down-regulates EGR2 transcriptional activity.</text>
</comment>
<feature type="region of interest" description="Disordered" evidence="20">
    <location>
        <begin position="1"/>
        <end position="42"/>
    </location>
</feature>
<protein>
    <recommendedName>
        <fullName evidence="14">E3 SUMO-protein ligase EGR2</fullName>
    </recommendedName>
    <alternativeName>
        <fullName evidence="16">E3 SUMO-protein transferase ERG2</fullName>
    </alternativeName>
    <alternativeName>
        <fullName evidence="15">Early growth response protein 2</fullName>
    </alternativeName>
</protein>
<keyword evidence="4 19" id="KW-0479">Metal-binding</keyword>
<evidence type="ECO:0000256" key="12">
    <source>
        <dbReference type="ARBA" id="ARBA00023242"/>
    </source>
</evidence>
<evidence type="ECO:0000256" key="7">
    <source>
        <dbReference type="ARBA" id="ARBA00022833"/>
    </source>
</evidence>
<feature type="domain" description="C2H2-type" evidence="21">
    <location>
        <begin position="677"/>
        <end position="704"/>
    </location>
</feature>
<dbReference type="PROSITE" id="PS00028">
    <property type="entry name" value="ZINC_FINGER_C2H2_1"/>
    <property type="match status" value="3"/>
</dbReference>
<dbReference type="InterPro" id="IPR021849">
    <property type="entry name" value="EGR_N"/>
</dbReference>